<comment type="caution">
    <text evidence="1">The sequence shown here is derived from an EMBL/GenBank/DDBJ whole genome shotgun (WGS) entry which is preliminary data.</text>
</comment>
<keyword evidence="2" id="KW-1185">Reference proteome</keyword>
<dbReference type="EMBL" id="RQIS01000011">
    <property type="protein sequence ID" value="RQH04994.1"/>
    <property type="molecule type" value="Genomic_DNA"/>
</dbReference>
<evidence type="ECO:0000313" key="1">
    <source>
        <dbReference type="EMBL" id="RQH04994.1"/>
    </source>
</evidence>
<evidence type="ECO:0000313" key="2">
    <source>
        <dbReference type="Proteomes" id="UP000272778"/>
    </source>
</evidence>
<name>A0A3N6MMD1_9BURK</name>
<accession>A0A3N6MMD1</accession>
<dbReference type="RefSeq" id="WP_124152128.1">
    <property type="nucleotide sequence ID" value="NZ_RQIS01000011.1"/>
</dbReference>
<proteinExistence type="predicted"/>
<gene>
    <name evidence="1" type="ORF">D1Y85_16415</name>
</gene>
<protein>
    <submittedName>
        <fullName evidence="1">Uncharacterized protein</fullName>
    </submittedName>
</protein>
<sequence length="71" mass="8066">MSSPTRVIALMHVPVQRKKWMIEGMRSASATNTLGDINQVRMPGIDAALDMLHHHSMAVVRRSFERLETDH</sequence>
<dbReference type="Proteomes" id="UP000272778">
    <property type="component" value="Unassembled WGS sequence"/>
</dbReference>
<reference evidence="1 2" key="1">
    <citation type="submission" date="2018-11" db="EMBL/GenBank/DDBJ databases">
        <title>Paraburkholderia sp. DHOA04, isolated from soil.</title>
        <authorList>
            <person name="Gao Z.-H."/>
            <person name="Qiu L.-H."/>
            <person name="Fu J.-C."/>
        </authorList>
    </citation>
    <scope>NUCLEOTIDE SEQUENCE [LARGE SCALE GENOMIC DNA]</scope>
    <source>
        <strain evidence="1 2">DHOA04</strain>
    </source>
</reference>
<organism evidence="1 2">
    <name type="scientific">Paraburkholderia dinghuensis</name>
    <dbReference type="NCBI Taxonomy" id="2305225"/>
    <lineage>
        <taxon>Bacteria</taxon>
        <taxon>Pseudomonadati</taxon>
        <taxon>Pseudomonadota</taxon>
        <taxon>Betaproteobacteria</taxon>
        <taxon>Burkholderiales</taxon>
        <taxon>Burkholderiaceae</taxon>
        <taxon>Paraburkholderia</taxon>
    </lineage>
</organism>
<dbReference type="AlphaFoldDB" id="A0A3N6MMD1"/>